<dbReference type="EMBL" id="BANB01000285">
    <property type="protein sequence ID" value="GAN77332.1"/>
    <property type="molecule type" value="Genomic_DNA"/>
</dbReference>
<dbReference type="RefSeq" id="WP_048861363.1">
    <property type="nucleotide sequence ID" value="NZ_BANB01000285.1"/>
</dbReference>
<proteinExistence type="predicted"/>
<name>A0A0D6P6P6_9PROT</name>
<gene>
    <name evidence="1" type="ORF">Asru_0285_03</name>
</gene>
<dbReference type="AlphaFoldDB" id="A0A0D6P6P6"/>
<evidence type="ECO:0000313" key="2">
    <source>
        <dbReference type="Proteomes" id="UP000032680"/>
    </source>
</evidence>
<reference evidence="1 2" key="1">
    <citation type="submission" date="2012-11" db="EMBL/GenBank/DDBJ databases">
        <title>Whole genome sequence of Acidisphaera rubrifaciens HS-AP3.</title>
        <authorList>
            <person name="Azuma Y."/>
            <person name="Higashiura N."/>
            <person name="Hirakawa H."/>
            <person name="Matsushita K."/>
        </authorList>
    </citation>
    <scope>NUCLEOTIDE SEQUENCE [LARGE SCALE GENOMIC DNA]</scope>
    <source>
        <strain evidence="1 2">HS-AP3</strain>
    </source>
</reference>
<keyword evidence="2" id="KW-1185">Reference proteome</keyword>
<evidence type="ECO:0000313" key="1">
    <source>
        <dbReference type="EMBL" id="GAN77332.1"/>
    </source>
</evidence>
<comment type="caution">
    <text evidence="1">The sequence shown here is derived from an EMBL/GenBank/DDBJ whole genome shotgun (WGS) entry which is preliminary data.</text>
</comment>
<sequence length="100" mass="10959">MSAAVSLDDLSAEQPVAVRYMLEADAAPGLLSRVMQPFARCDLTPDRMWAHRTGDDLHVEVAFEAMPGAYAPLMEGHLSRVVGVRSVLRIDRRQNAPAGR</sequence>
<evidence type="ECO:0008006" key="3">
    <source>
        <dbReference type="Google" id="ProtNLM"/>
    </source>
</evidence>
<dbReference type="Proteomes" id="UP000032680">
    <property type="component" value="Unassembled WGS sequence"/>
</dbReference>
<dbReference type="OrthoDB" id="7062678at2"/>
<protein>
    <recommendedName>
        <fullName evidence="3">ACT domain-containing protein</fullName>
    </recommendedName>
</protein>
<organism evidence="1 2">
    <name type="scientific">Acidisphaera rubrifaciens HS-AP3</name>
    <dbReference type="NCBI Taxonomy" id="1231350"/>
    <lineage>
        <taxon>Bacteria</taxon>
        <taxon>Pseudomonadati</taxon>
        <taxon>Pseudomonadota</taxon>
        <taxon>Alphaproteobacteria</taxon>
        <taxon>Acetobacterales</taxon>
        <taxon>Acetobacteraceae</taxon>
        <taxon>Acidisphaera</taxon>
    </lineage>
</organism>
<accession>A0A0D6P6P6</accession>